<dbReference type="EMBL" id="WMEX01000002">
    <property type="protein sequence ID" value="MYL26049.1"/>
    <property type="molecule type" value="Genomic_DNA"/>
</dbReference>
<dbReference type="Pfam" id="PF03625">
    <property type="entry name" value="DUF302"/>
    <property type="match status" value="1"/>
</dbReference>
<evidence type="ECO:0000313" key="2">
    <source>
        <dbReference type="EMBL" id="MYL26049.1"/>
    </source>
</evidence>
<dbReference type="Proteomes" id="UP000460751">
    <property type="component" value="Unassembled WGS sequence"/>
</dbReference>
<name>A0A9X4YA91_9GAMM</name>
<protein>
    <submittedName>
        <fullName evidence="2">DUF302 domain-containing protein</fullName>
    </submittedName>
</protein>
<dbReference type="AlphaFoldDB" id="A0A9X4YA91"/>
<reference evidence="2 3" key="1">
    <citation type="submission" date="2019-11" db="EMBL/GenBank/DDBJ databases">
        <title>Genome sequences of 17 halophilic strains isolated from different environments.</title>
        <authorList>
            <person name="Furrow R.E."/>
        </authorList>
    </citation>
    <scope>NUCLEOTIDE SEQUENCE [LARGE SCALE GENOMIC DNA]</scope>
    <source>
        <strain evidence="2 3">22507_15_FS</strain>
    </source>
</reference>
<feature type="domain" description="DUF302" evidence="1">
    <location>
        <begin position="35"/>
        <end position="94"/>
    </location>
</feature>
<evidence type="ECO:0000259" key="1">
    <source>
        <dbReference type="Pfam" id="PF03625"/>
    </source>
</evidence>
<sequence>MFRVASDYSPKETVERLKEAISTEGMYLLCHIPASTNVAHVGLESPFHQVLEVFHPAYAARVWEAREDAGIAIPVRGHVYESVAGGVRVDWQRPSVNLGLFPEPELATIGRELDPVFERIVHSVGTEPETL</sequence>
<dbReference type="OrthoDB" id="5783872at2"/>
<dbReference type="InterPro" id="IPR035923">
    <property type="entry name" value="TT1751-like_sf"/>
</dbReference>
<dbReference type="Gene3D" id="3.30.310.70">
    <property type="entry name" value="TT1751-like domain"/>
    <property type="match status" value="1"/>
</dbReference>
<evidence type="ECO:0000313" key="3">
    <source>
        <dbReference type="Proteomes" id="UP000460751"/>
    </source>
</evidence>
<keyword evidence="3" id="KW-1185">Reference proteome</keyword>
<organism evidence="2 3">
    <name type="scientific">Vreelandella halophila</name>
    <dbReference type="NCBI Taxonomy" id="86177"/>
    <lineage>
        <taxon>Bacteria</taxon>
        <taxon>Pseudomonadati</taxon>
        <taxon>Pseudomonadota</taxon>
        <taxon>Gammaproteobacteria</taxon>
        <taxon>Oceanospirillales</taxon>
        <taxon>Halomonadaceae</taxon>
        <taxon>Vreelandella</taxon>
    </lineage>
</organism>
<dbReference type="SUPFAM" id="SSF103247">
    <property type="entry name" value="TT1751-like"/>
    <property type="match status" value="1"/>
</dbReference>
<accession>A0A9X4YA91</accession>
<comment type="caution">
    <text evidence="2">The sequence shown here is derived from an EMBL/GenBank/DDBJ whole genome shotgun (WGS) entry which is preliminary data.</text>
</comment>
<gene>
    <name evidence="2" type="ORF">GLW01_04495</name>
</gene>
<proteinExistence type="predicted"/>
<dbReference type="RefSeq" id="WP_160898266.1">
    <property type="nucleotide sequence ID" value="NZ_WMEX01000002.1"/>
</dbReference>
<dbReference type="InterPro" id="IPR005180">
    <property type="entry name" value="DUF302"/>
</dbReference>
<dbReference type="CDD" id="cd14797">
    <property type="entry name" value="DUF302"/>
    <property type="match status" value="1"/>
</dbReference>